<evidence type="ECO:0000313" key="2">
    <source>
        <dbReference type="Proteomes" id="UP000674425"/>
    </source>
</evidence>
<dbReference type="EMBL" id="CAJNAU010000239">
    <property type="protein sequence ID" value="CAE6869313.1"/>
    <property type="molecule type" value="Genomic_DNA"/>
</dbReference>
<gene>
    <name evidence="1" type="ORF">R69658_08051</name>
</gene>
<name>A0ABM8T8N9_9BURK</name>
<proteinExistence type="predicted"/>
<dbReference type="Proteomes" id="UP000674425">
    <property type="component" value="Unassembled WGS sequence"/>
</dbReference>
<comment type="caution">
    <text evidence="1">The sequence shown here is derived from an EMBL/GenBank/DDBJ whole genome shotgun (WGS) entry which is preliminary data.</text>
</comment>
<keyword evidence="2" id="KW-1185">Reference proteome</keyword>
<sequence length="115" mass="13460">MQLKNDVDGRNTLDDTVLNFYRTKPGRDARVFLHSENVEWGVLYSHFLIDRKHVIRCGIGFDRGIYLYGVELGIGPHYFGPPDFWSYENSERFKMEASTESITHSLRLLDEFWGV</sequence>
<protein>
    <submittedName>
        <fullName evidence="1">Uncharacterized protein</fullName>
    </submittedName>
</protein>
<reference evidence="1 2" key="1">
    <citation type="submission" date="2021-02" db="EMBL/GenBank/DDBJ databases">
        <authorList>
            <person name="Vanwijnsberghe S."/>
        </authorList>
    </citation>
    <scope>NUCLEOTIDE SEQUENCE [LARGE SCALE GENOMIC DNA]</scope>
    <source>
        <strain evidence="1 2">R-69658</strain>
    </source>
</reference>
<dbReference type="RefSeq" id="WP_200623141.1">
    <property type="nucleotide sequence ID" value="NZ_CAJNAU010000239.1"/>
</dbReference>
<accession>A0ABM8T8N9</accession>
<evidence type="ECO:0000313" key="1">
    <source>
        <dbReference type="EMBL" id="CAE6869313.1"/>
    </source>
</evidence>
<organism evidence="1 2">
    <name type="scientific">Paraburkholderia aspalathi</name>
    <dbReference type="NCBI Taxonomy" id="1324617"/>
    <lineage>
        <taxon>Bacteria</taxon>
        <taxon>Pseudomonadati</taxon>
        <taxon>Pseudomonadota</taxon>
        <taxon>Betaproteobacteria</taxon>
        <taxon>Burkholderiales</taxon>
        <taxon>Burkholderiaceae</taxon>
        <taxon>Paraburkholderia</taxon>
    </lineage>
</organism>